<dbReference type="AlphaFoldDB" id="A0A4P6JJ58"/>
<dbReference type="PANTHER" id="PTHR43877">
    <property type="entry name" value="AMINOALKYLPHOSPHONATE N-ACETYLTRANSFERASE-RELATED-RELATED"/>
    <property type="match status" value="1"/>
</dbReference>
<evidence type="ECO:0000313" key="5">
    <source>
        <dbReference type="Proteomes" id="UP000290365"/>
    </source>
</evidence>
<dbReference type="RefSeq" id="WP_129885295.1">
    <property type="nucleotide sequence ID" value="NZ_CP035758.1"/>
</dbReference>
<evidence type="ECO:0000259" key="3">
    <source>
        <dbReference type="PROSITE" id="PS51186"/>
    </source>
</evidence>
<evidence type="ECO:0000256" key="1">
    <source>
        <dbReference type="ARBA" id="ARBA00022679"/>
    </source>
</evidence>
<reference evidence="4 5" key="1">
    <citation type="submission" date="2019-01" db="EMBL/GenBank/DDBJ databases">
        <title>Ktedonosporobacter rubrisoli SCAWS-G2.</title>
        <authorList>
            <person name="Huang Y."/>
            <person name="Yan B."/>
        </authorList>
    </citation>
    <scope>NUCLEOTIDE SEQUENCE [LARGE SCALE GENOMIC DNA]</scope>
    <source>
        <strain evidence="4 5">SCAWS-G2</strain>
    </source>
</reference>
<dbReference type="SUPFAM" id="SSF55729">
    <property type="entry name" value="Acyl-CoA N-acyltransferases (Nat)"/>
    <property type="match status" value="1"/>
</dbReference>
<dbReference type="Gene3D" id="3.40.630.30">
    <property type="match status" value="1"/>
</dbReference>
<gene>
    <name evidence="4" type="ORF">EPA93_01295</name>
</gene>
<dbReference type="InterPro" id="IPR000182">
    <property type="entry name" value="GNAT_dom"/>
</dbReference>
<dbReference type="PANTHER" id="PTHR43877:SF2">
    <property type="entry name" value="AMINOALKYLPHOSPHONATE N-ACETYLTRANSFERASE-RELATED"/>
    <property type="match status" value="1"/>
</dbReference>
<sequence length="156" mass="17980">MVFVIRPLEPGDVAEIEQLAYTYNCELDAEVTRMEAVKRWIAHVQQEAAARRHFFWLAWVDDQVAGFISFQLRHNPFTRETYGFIEDMYIAPTFRRCGYAHALAQAAYTELTNQGAYSIQLDVLANNKAALAFWQKLGLTLHHYVLSMPLAVPRNK</sequence>
<dbReference type="CDD" id="cd04301">
    <property type="entry name" value="NAT_SF"/>
    <property type="match status" value="1"/>
</dbReference>
<dbReference type="OrthoDB" id="161402at2"/>
<dbReference type="Pfam" id="PF00583">
    <property type="entry name" value="Acetyltransf_1"/>
    <property type="match status" value="1"/>
</dbReference>
<organism evidence="4 5">
    <name type="scientific">Ktedonosporobacter rubrisoli</name>
    <dbReference type="NCBI Taxonomy" id="2509675"/>
    <lineage>
        <taxon>Bacteria</taxon>
        <taxon>Bacillati</taxon>
        <taxon>Chloroflexota</taxon>
        <taxon>Ktedonobacteria</taxon>
        <taxon>Ktedonobacterales</taxon>
        <taxon>Ktedonosporobacteraceae</taxon>
        <taxon>Ktedonosporobacter</taxon>
    </lineage>
</organism>
<dbReference type="EMBL" id="CP035758">
    <property type="protein sequence ID" value="QBD74696.1"/>
    <property type="molecule type" value="Genomic_DNA"/>
</dbReference>
<dbReference type="InterPro" id="IPR050832">
    <property type="entry name" value="Bact_Acetyltransf"/>
</dbReference>
<keyword evidence="1 4" id="KW-0808">Transferase</keyword>
<dbReference type="InterPro" id="IPR016181">
    <property type="entry name" value="Acyl_CoA_acyltransferase"/>
</dbReference>
<dbReference type="KEGG" id="kbs:EPA93_01295"/>
<name>A0A4P6JJ58_KTERU</name>
<protein>
    <submittedName>
        <fullName evidence="4">GNAT family N-acetyltransferase</fullName>
    </submittedName>
</protein>
<accession>A0A4P6JJ58</accession>
<proteinExistence type="predicted"/>
<dbReference type="PROSITE" id="PS51186">
    <property type="entry name" value="GNAT"/>
    <property type="match status" value="1"/>
</dbReference>
<keyword evidence="5" id="KW-1185">Reference proteome</keyword>
<dbReference type="GO" id="GO:0016747">
    <property type="term" value="F:acyltransferase activity, transferring groups other than amino-acyl groups"/>
    <property type="evidence" value="ECO:0007669"/>
    <property type="project" value="InterPro"/>
</dbReference>
<evidence type="ECO:0000256" key="2">
    <source>
        <dbReference type="ARBA" id="ARBA00023315"/>
    </source>
</evidence>
<feature type="domain" description="N-acetyltransferase" evidence="3">
    <location>
        <begin position="3"/>
        <end position="156"/>
    </location>
</feature>
<evidence type="ECO:0000313" key="4">
    <source>
        <dbReference type="EMBL" id="QBD74696.1"/>
    </source>
</evidence>
<dbReference type="Proteomes" id="UP000290365">
    <property type="component" value="Chromosome"/>
</dbReference>
<keyword evidence="2" id="KW-0012">Acyltransferase</keyword>